<reference evidence="3" key="2">
    <citation type="submission" date="2017-10" db="EMBL/GenBank/DDBJ databases">
        <title>Ladona fulva Genome sequencing and assembly.</title>
        <authorList>
            <person name="Murali S."/>
            <person name="Richards S."/>
            <person name="Bandaranaike D."/>
            <person name="Bellair M."/>
            <person name="Blankenburg K."/>
            <person name="Chao H."/>
            <person name="Dinh H."/>
            <person name="Doddapaneni H."/>
            <person name="Dugan-Rocha S."/>
            <person name="Elkadiri S."/>
            <person name="Gnanaolivu R."/>
            <person name="Hernandez B."/>
            <person name="Skinner E."/>
            <person name="Javaid M."/>
            <person name="Lee S."/>
            <person name="Li M."/>
            <person name="Ming W."/>
            <person name="Munidasa M."/>
            <person name="Muniz J."/>
            <person name="Nguyen L."/>
            <person name="Hughes D."/>
            <person name="Osuji N."/>
            <person name="Pu L.-L."/>
            <person name="Puazo M."/>
            <person name="Qu C."/>
            <person name="Quiroz J."/>
            <person name="Raj R."/>
            <person name="Weissenberger G."/>
            <person name="Xin Y."/>
            <person name="Zou X."/>
            <person name="Han Y."/>
            <person name="Worley K."/>
            <person name="Muzny D."/>
            <person name="Gibbs R."/>
        </authorList>
    </citation>
    <scope>NUCLEOTIDE SEQUENCE</scope>
    <source>
        <strain evidence="3">Sampled in the wild</strain>
    </source>
</reference>
<organism evidence="3 4">
    <name type="scientific">Ladona fulva</name>
    <name type="common">Scarce chaser dragonfly</name>
    <name type="synonym">Libellula fulva</name>
    <dbReference type="NCBI Taxonomy" id="123851"/>
    <lineage>
        <taxon>Eukaryota</taxon>
        <taxon>Metazoa</taxon>
        <taxon>Ecdysozoa</taxon>
        <taxon>Arthropoda</taxon>
        <taxon>Hexapoda</taxon>
        <taxon>Insecta</taxon>
        <taxon>Pterygota</taxon>
        <taxon>Palaeoptera</taxon>
        <taxon>Odonata</taxon>
        <taxon>Epiprocta</taxon>
        <taxon>Anisoptera</taxon>
        <taxon>Libelluloidea</taxon>
        <taxon>Libellulidae</taxon>
        <taxon>Ladona</taxon>
    </lineage>
</organism>
<evidence type="ECO:0000256" key="1">
    <source>
        <dbReference type="ARBA" id="ARBA00009172"/>
    </source>
</evidence>
<dbReference type="EMBL" id="KZ309089">
    <property type="protein sequence ID" value="KAG8236875.1"/>
    <property type="molecule type" value="Genomic_DNA"/>
</dbReference>
<evidence type="ECO:0000313" key="3">
    <source>
        <dbReference type="EMBL" id="KAG8236875.1"/>
    </source>
</evidence>
<dbReference type="Proteomes" id="UP000792457">
    <property type="component" value="Unassembled WGS sequence"/>
</dbReference>
<dbReference type="GO" id="GO:0006937">
    <property type="term" value="P:regulation of muscle contraction"/>
    <property type="evidence" value="ECO:0007669"/>
    <property type="project" value="TreeGrafter"/>
</dbReference>
<evidence type="ECO:0000256" key="2">
    <source>
        <dbReference type="SAM" id="Phobius"/>
    </source>
</evidence>
<keyword evidence="2" id="KW-0472">Membrane</keyword>
<keyword evidence="2" id="KW-0812">Transmembrane</keyword>
<dbReference type="PANTHER" id="PTHR19444:SF13">
    <property type="entry name" value="PROTEIN UNC-93 HOMOLOG A"/>
    <property type="match status" value="1"/>
</dbReference>
<dbReference type="GO" id="GO:0015459">
    <property type="term" value="F:potassium channel regulator activity"/>
    <property type="evidence" value="ECO:0007669"/>
    <property type="project" value="TreeGrafter"/>
</dbReference>
<feature type="transmembrane region" description="Helical" evidence="2">
    <location>
        <begin position="12"/>
        <end position="36"/>
    </location>
</feature>
<keyword evidence="4" id="KW-1185">Reference proteome</keyword>
<dbReference type="GO" id="GO:0043266">
    <property type="term" value="P:regulation of potassium ion transport"/>
    <property type="evidence" value="ECO:0007669"/>
    <property type="project" value="TreeGrafter"/>
</dbReference>
<comment type="caution">
    <text evidence="3">The sequence shown here is derived from an EMBL/GenBank/DDBJ whole genome shotgun (WGS) entry which is preliminary data.</text>
</comment>
<dbReference type="InterPro" id="IPR036259">
    <property type="entry name" value="MFS_trans_sf"/>
</dbReference>
<dbReference type="PANTHER" id="PTHR19444">
    <property type="entry name" value="UNC-93 RELATED"/>
    <property type="match status" value="1"/>
</dbReference>
<dbReference type="GO" id="GO:0005886">
    <property type="term" value="C:plasma membrane"/>
    <property type="evidence" value="ECO:0007669"/>
    <property type="project" value="TreeGrafter"/>
</dbReference>
<evidence type="ECO:0000313" key="4">
    <source>
        <dbReference type="Proteomes" id="UP000792457"/>
    </source>
</evidence>
<gene>
    <name evidence="3" type="ORF">J437_LFUL016431</name>
</gene>
<dbReference type="SUPFAM" id="SSF103473">
    <property type="entry name" value="MFS general substrate transporter"/>
    <property type="match status" value="1"/>
</dbReference>
<dbReference type="OrthoDB" id="78663at2759"/>
<dbReference type="GO" id="GO:0055120">
    <property type="term" value="C:striated muscle dense body"/>
    <property type="evidence" value="ECO:0007669"/>
    <property type="project" value="TreeGrafter"/>
</dbReference>
<keyword evidence="2" id="KW-1133">Transmembrane helix</keyword>
<proteinExistence type="inferred from homology"/>
<dbReference type="InterPro" id="IPR051951">
    <property type="entry name" value="UNC-93_regulatory"/>
</dbReference>
<sequence>MCSVLFGSAMKFVGRSPLMALGAVAHVSLLVVLLLWEPHPDVPYVFFAISGLWGIGDAVWQTQVNDASLGLYNRTKPRVRGVINTLMTEETIKLYH</sequence>
<protein>
    <submittedName>
        <fullName evidence="3">Uncharacterized protein</fullName>
    </submittedName>
</protein>
<name>A0A8K0KL86_LADFU</name>
<reference evidence="3" key="1">
    <citation type="submission" date="2013-04" db="EMBL/GenBank/DDBJ databases">
        <authorList>
            <person name="Qu J."/>
            <person name="Murali S.C."/>
            <person name="Bandaranaike D."/>
            <person name="Bellair M."/>
            <person name="Blankenburg K."/>
            <person name="Chao H."/>
            <person name="Dinh H."/>
            <person name="Doddapaneni H."/>
            <person name="Downs B."/>
            <person name="Dugan-Rocha S."/>
            <person name="Elkadiri S."/>
            <person name="Gnanaolivu R.D."/>
            <person name="Hernandez B."/>
            <person name="Javaid M."/>
            <person name="Jayaseelan J.C."/>
            <person name="Lee S."/>
            <person name="Li M."/>
            <person name="Ming W."/>
            <person name="Munidasa M."/>
            <person name="Muniz J."/>
            <person name="Nguyen L."/>
            <person name="Ongeri F."/>
            <person name="Osuji N."/>
            <person name="Pu L.-L."/>
            <person name="Puazo M."/>
            <person name="Qu C."/>
            <person name="Quiroz J."/>
            <person name="Raj R."/>
            <person name="Weissenberger G."/>
            <person name="Xin Y."/>
            <person name="Zou X."/>
            <person name="Han Y."/>
            <person name="Richards S."/>
            <person name="Worley K."/>
            <person name="Muzny D."/>
            <person name="Gibbs R."/>
        </authorList>
    </citation>
    <scope>NUCLEOTIDE SEQUENCE</scope>
    <source>
        <strain evidence="3">Sampled in the wild</strain>
    </source>
</reference>
<accession>A0A8K0KL86</accession>
<comment type="similarity">
    <text evidence="1">Belongs to the unc-93 family.</text>
</comment>
<dbReference type="AlphaFoldDB" id="A0A8K0KL86"/>